<comment type="similarity">
    <text evidence="2 9">Belongs to the glycosyl hydrolase 28 family.</text>
</comment>
<reference evidence="11" key="2">
    <citation type="journal article" date="2023" name="IMA Fungus">
        <title>Comparative genomic study of the Penicillium genus elucidates a diverse pangenome and 15 lateral gene transfer events.</title>
        <authorList>
            <person name="Petersen C."/>
            <person name="Sorensen T."/>
            <person name="Nielsen M.R."/>
            <person name="Sondergaard T.E."/>
            <person name="Sorensen J.L."/>
            <person name="Fitzpatrick D.A."/>
            <person name="Frisvad J.C."/>
            <person name="Nielsen K.L."/>
        </authorList>
    </citation>
    <scope>NUCLEOTIDE SEQUENCE</scope>
    <source>
        <strain evidence="11">IBT 30728</strain>
    </source>
</reference>
<evidence type="ECO:0000256" key="8">
    <source>
        <dbReference type="ARBA" id="ARBA00023316"/>
    </source>
</evidence>
<dbReference type="GeneID" id="81623284"/>
<dbReference type="AlphaFoldDB" id="A0A9W9XCU1"/>
<dbReference type="GO" id="GO:0045490">
    <property type="term" value="P:pectin catabolic process"/>
    <property type="evidence" value="ECO:0007669"/>
    <property type="project" value="TreeGrafter"/>
</dbReference>
<evidence type="ECO:0000256" key="2">
    <source>
        <dbReference type="ARBA" id="ARBA00008834"/>
    </source>
</evidence>
<dbReference type="InterPro" id="IPR000743">
    <property type="entry name" value="Glyco_hydro_28"/>
</dbReference>
<comment type="subcellular location">
    <subcellularLocation>
        <location evidence="1">Secreted</location>
    </subcellularLocation>
</comment>
<evidence type="ECO:0000256" key="5">
    <source>
        <dbReference type="ARBA" id="ARBA00022737"/>
    </source>
</evidence>
<keyword evidence="12" id="KW-1185">Reference proteome</keyword>
<evidence type="ECO:0000256" key="4">
    <source>
        <dbReference type="ARBA" id="ARBA00022729"/>
    </source>
</evidence>
<evidence type="ECO:0000256" key="7">
    <source>
        <dbReference type="ARBA" id="ARBA00023295"/>
    </source>
</evidence>
<gene>
    <name evidence="11" type="ORF">N7539_003433</name>
</gene>
<feature type="compositionally biased region" description="Acidic residues" evidence="10">
    <location>
        <begin position="85"/>
        <end position="94"/>
    </location>
</feature>
<evidence type="ECO:0000256" key="9">
    <source>
        <dbReference type="RuleBase" id="RU361169"/>
    </source>
</evidence>
<name>A0A9W9XCU1_9EURO</name>
<reference evidence="11" key="1">
    <citation type="submission" date="2022-12" db="EMBL/GenBank/DDBJ databases">
        <authorList>
            <person name="Petersen C."/>
        </authorList>
    </citation>
    <scope>NUCLEOTIDE SEQUENCE</scope>
    <source>
        <strain evidence="11">IBT 30728</strain>
    </source>
</reference>
<keyword evidence="3" id="KW-0964">Secreted</keyword>
<dbReference type="SUPFAM" id="SSF51126">
    <property type="entry name" value="Pectin lyase-like"/>
    <property type="match status" value="1"/>
</dbReference>
<organism evidence="11 12">
    <name type="scientific">Penicillium diatomitis</name>
    <dbReference type="NCBI Taxonomy" id="2819901"/>
    <lineage>
        <taxon>Eukaryota</taxon>
        <taxon>Fungi</taxon>
        <taxon>Dikarya</taxon>
        <taxon>Ascomycota</taxon>
        <taxon>Pezizomycotina</taxon>
        <taxon>Eurotiomycetes</taxon>
        <taxon>Eurotiomycetidae</taxon>
        <taxon>Eurotiales</taxon>
        <taxon>Aspergillaceae</taxon>
        <taxon>Penicillium</taxon>
    </lineage>
</organism>
<evidence type="ECO:0000256" key="10">
    <source>
        <dbReference type="SAM" id="MobiDB-lite"/>
    </source>
</evidence>
<dbReference type="Gene3D" id="2.160.20.10">
    <property type="entry name" value="Single-stranded right-handed beta-helix, Pectin lyase-like"/>
    <property type="match status" value="1"/>
</dbReference>
<dbReference type="Proteomes" id="UP001148312">
    <property type="component" value="Unassembled WGS sequence"/>
</dbReference>
<dbReference type="InterPro" id="IPR011050">
    <property type="entry name" value="Pectin_lyase_fold/virulence"/>
</dbReference>
<evidence type="ECO:0000256" key="6">
    <source>
        <dbReference type="ARBA" id="ARBA00022801"/>
    </source>
</evidence>
<keyword evidence="4" id="KW-0732">Signal</keyword>
<dbReference type="Pfam" id="PF00295">
    <property type="entry name" value="Glyco_hydro_28"/>
    <property type="match status" value="1"/>
</dbReference>
<evidence type="ECO:0000313" key="11">
    <source>
        <dbReference type="EMBL" id="KAJ5488543.1"/>
    </source>
</evidence>
<keyword evidence="5" id="KW-0677">Repeat</keyword>
<dbReference type="PANTHER" id="PTHR31884">
    <property type="entry name" value="POLYGALACTURONASE"/>
    <property type="match status" value="1"/>
</dbReference>
<dbReference type="InterPro" id="IPR012334">
    <property type="entry name" value="Pectin_lyas_fold"/>
</dbReference>
<dbReference type="GO" id="GO:0005576">
    <property type="term" value="C:extracellular region"/>
    <property type="evidence" value="ECO:0007669"/>
    <property type="project" value="UniProtKB-SubCell"/>
</dbReference>
<dbReference type="GO" id="GO:0071555">
    <property type="term" value="P:cell wall organization"/>
    <property type="evidence" value="ECO:0007669"/>
    <property type="project" value="UniProtKB-KW"/>
</dbReference>
<sequence>MSGSPITLQATLGALMNANGTRWWDGKRSNGGKTKPKFFFAHSLDDSSITGQQILDTPVQAFGIQSDNLVLSGIHIDNPAGDSNGGDDTDEFDISDSTGGTVGAAASGPGAR</sequence>
<dbReference type="EMBL" id="JAPWDQ010000004">
    <property type="protein sequence ID" value="KAJ5488543.1"/>
    <property type="molecule type" value="Genomic_DNA"/>
</dbReference>
<dbReference type="GO" id="GO:0004650">
    <property type="term" value="F:polygalacturonase activity"/>
    <property type="evidence" value="ECO:0007669"/>
    <property type="project" value="InterPro"/>
</dbReference>
<dbReference type="PANTHER" id="PTHR31884:SF13">
    <property type="entry name" value="ENDOPOLYGALACTURONASE B"/>
    <property type="match status" value="1"/>
</dbReference>
<feature type="region of interest" description="Disordered" evidence="10">
    <location>
        <begin position="75"/>
        <end position="112"/>
    </location>
</feature>
<proteinExistence type="inferred from homology"/>
<comment type="caution">
    <text evidence="11">The sequence shown here is derived from an EMBL/GenBank/DDBJ whole genome shotgun (WGS) entry which is preliminary data.</text>
</comment>
<dbReference type="InterPro" id="IPR050434">
    <property type="entry name" value="Glycosyl_hydrlase_28"/>
</dbReference>
<accession>A0A9W9XCU1</accession>
<keyword evidence="6 9" id="KW-0378">Hydrolase</keyword>
<keyword evidence="7 9" id="KW-0326">Glycosidase</keyword>
<keyword evidence="8" id="KW-0961">Cell wall biogenesis/degradation</keyword>
<evidence type="ECO:0000256" key="3">
    <source>
        <dbReference type="ARBA" id="ARBA00022525"/>
    </source>
</evidence>
<evidence type="ECO:0000313" key="12">
    <source>
        <dbReference type="Proteomes" id="UP001148312"/>
    </source>
</evidence>
<evidence type="ECO:0000256" key="1">
    <source>
        <dbReference type="ARBA" id="ARBA00004613"/>
    </source>
</evidence>
<protein>
    <submittedName>
        <fullName evidence="11">Polygalacturonase</fullName>
    </submittedName>
</protein>
<dbReference type="RefSeq" id="XP_056790576.1">
    <property type="nucleotide sequence ID" value="XM_056933035.1"/>
</dbReference>
<feature type="compositionally biased region" description="Low complexity" evidence="10">
    <location>
        <begin position="97"/>
        <end position="112"/>
    </location>
</feature>